<comment type="similarity">
    <text evidence="1">Belongs to the CutA family.</text>
</comment>
<dbReference type="InterPro" id="IPR004323">
    <property type="entry name" value="Ion_tolerance_CutA"/>
</dbReference>
<dbReference type="Gene3D" id="3.30.70.120">
    <property type="match status" value="1"/>
</dbReference>
<gene>
    <name evidence="2" type="ORF">C8N32_106102</name>
</gene>
<name>A0A2T5BT89_9RHOB</name>
<dbReference type="Proteomes" id="UP000243859">
    <property type="component" value="Unassembled WGS sequence"/>
</dbReference>
<evidence type="ECO:0000313" key="3">
    <source>
        <dbReference type="Proteomes" id="UP000243859"/>
    </source>
</evidence>
<dbReference type="Pfam" id="PF03091">
    <property type="entry name" value="CutA1"/>
    <property type="match status" value="1"/>
</dbReference>
<dbReference type="InterPro" id="IPR011322">
    <property type="entry name" value="N-reg_PII-like_a/b"/>
</dbReference>
<sequence length="102" mass="11137">MIHVTTTCADLETARALARAALEARLAACANILPGVVSLFHWQGRVEEDAEVQITFKTTEVCRPGLVDLIGDRHPYDLPVIAWETAETTSDCTGWLSQETAP</sequence>
<dbReference type="PANTHER" id="PTHR23419:SF8">
    <property type="entry name" value="FI09726P"/>
    <property type="match status" value="1"/>
</dbReference>
<proteinExistence type="inferred from homology"/>
<dbReference type="EMBL" id="QAAA01000006">
    <property type="protein sequence ID" value="PTN02529.1"/>
    <property type="molecule type" value="Genomic_DNA"/>
</dbReference>
<evidence type="ECO:0000256" key="1">
    <source>
        <dbReference type="ARBA" id="ARBA00010169"/>
    </source>
</evidence>
<organism evidence="2 3">
    <name type="scientific">Rhodovulum imhoffii</name>
    <dbReference type="NCBI Taxonomy" id="365340"/>
    <lineage>
        <taxon>Bacteria</taxon>
        <taxon>Pseudomonadati</taxon>
        <taxon>Pseudomonadota</taxon>
        <taxon>Alphaproteobacteria</taxon>
        <taxon>Rhodobacterales</taxon>
        <taxon>Paracoccaceae</taxon>
        <taxon>Rhodovulum</taxon>
    </lineage>
</organism>
<reference evidence="2 3" key="1">
    <citation type="submission" date="2018-04" db="EMBL/GenBank/DDBJ databases">
        <title>Genomic Encyclopedia of Archaeal and Bacterial Type Strains, Phase II (KMG-II): from individual species to whole genera.</title>
        <authorList>
            <person name="Goeker M."/>
        </authorList>
    </citation>
    <scope>NUCLEOTIDE SEQUENCE [LARGE SCALE GENOMIC DNA]</scope>
    <source>
        <strain evidence="2 3">DSM 18064</strain>
    </source>
</reference>
<dbReference type="RefSeq" id="WP_107891754.1">
    <property type="nucleotide sequence ID" value="NZ_NHSI01000046.1"/>
</dbReference>
<evidence type="ECO:0000313" key="2">
    <source>
        <dbReference type="EMBL" id="PTN02529.1"/>
    </source>
</evidence>
<dbReference type="SUPFAM" id="SSF54913">
    <property type="entry name" value="GlnB-like"/>
    <property type="match status" value="1"/>
</dbReference>
<accession>A0A2T5BT89</accession>
<dbReference type="PANTHER" id="PTHR23419">
    <property type="entry name" value="DIVALENT CATION TOLERANCE CUTA-RELATED"/>
    <property type="match status" value="1"/>
</dbReference>
<keyword evidence="3" id="KW-1185">Reference proteome</keyword>
<dbReference type="InterPro" id="IPR015867">
    <property type="entry name" value="N-reg_PII/ATP_PRibTrfase_C"/>
</dbReference>
<dbReference type="GO" id="GO:0010038">
    <property type="term" value="P:response to metal ion"/>
    <property type="evidence" value="ECO:0007669"/>
    <property type="project" value="InterPro"/>
</dbReference>
<dbReference type="OrthoDB" id="37622at2"/>
<protein>
    <submittedName>
        <fullName evidence="2">Divalent cation tolerance protein</fullName>
    </submittedName>
</protein>
<dbReference type="GO" id="GO:0005507">
    <property type="term" value="F:copper ion binding"/>
    <property type="evidence" value="ECO:0007669"/>
    <property type="project" value="TreeGrafter"/>
</dbReference>
<comment type="caution">
    <text evidence="2">The sequence shown here is derived from an EMBL/GenBank/DDBJ whole genome shotgun (WGS) entry which is preliminary data.</text>
</comment>
<dbReference type="AlphaFoldDB" id="A0A2T5BT89"/>